<organism evidence="3 4">
    <name type="scientific">Nephila pilipes</name>
    <name type="common">Giant wood spider</name>
    <name type="synonym">Nephila maculata</name>
    <dbReference type="NCBI Taxonomy" id="299642"/>
    <lineage>
        <taxon>Eukaryota</taxon>
        <taxon>Metazoa</taxon>
        <taxon>Ecdysozoa</taxon>
        <taxon>Arthropoda</taxon>
        <taxon>Chelicerata</taxon>
        <taxon>Arachnida</taxon>
        <taxon>Araneae</taxon>
        <taxon>Araneomorphae</taxon>
        <taxon>Entelegynae</taxon>
        <taxon>Araneoidea</taxon>
        <taxon>Nephilidae</taxon>
        <taxon>Nephila</taxon>
    </lineage>
</organism>
<accession>A0A8X6UR74</accession>
<keyword evidence="2" id="KW-0812">Transmembrane</keyword>
<keyword evidence="4" id="KW-1185">Reference proteome</keyword>
<gene>
    <name evidence="3" type="ORF">NPIL_290641</name>
</gene>
<comment type="caution">
    <text evidence="3">The sequence shown here is derived from an EMBL/GenBank/DDBJ whole genome shotgun (WGS) entry which is preliminary data.</text>
</comment>
<evidence type="ECO:0000256" key="2">
    <source>
        <dbReference type="SAM" id="Phobius"/>
    </source>
</evidence>
<feature type="compositionally biased region" description="Basic and acidic residues" evidence="1">
    <location>
        <begin position="13"/>
        <end position="32"/>
    </location>
</feature>
<sequence length="117" mass="13831">MTRSNRFVTSDRVWSKDEARQHERSLSNEKDFSGSSRVSADLRARDAEIYQALSKFLPSRDHFFFDLLASFGVRNGSPKRVFSSIHFAPLFYIFFLINFEDVRRRLLKDMRLSIIFN</sequence>
<feature type="transmembrane region" description="Helical" evidence="2">
    <location>
        <begin position="81"/>
        <end position="99"/>
    </location>
</feature>
<feature type="region of interest" description="Disordered" evidence="1">
    <location>
        <begin position="1"/>
        <end position="37"/>
    </location>
</feature>
<evidence type="ECO:0000256" key="1">
    <source>
        <dbReference type="SAM" id="MobiDB-lite"/>
    </source>
</evidence>
<evidence type="ECO:0000313" key="3">
    <source>
        <dbReference type="EMBL" id="GFU41704.1"/>
    </source>
</evidence>
<name>A0A8X6UR74_NEPPI</name>
<keyword evidence="2" id="KW-1133">Transmembrane helix</keyword>
<dbReference type="AlphaFoldDB" id="A0A8X6UR74"/>
<evidence type="ECO:0000313" key="4">
    <source>
        <dbReference type="Proteomes" id="UP000887013"/>
    </source>
</evidence>
<dbReference type="EMBL" id="BMAW01085163">
    <property type="protein sequence ID" value="GFU41704.1"/>
    <property type="molecule type" value="Genomic_DNA"/>
</dbReference>
<dbReference type="Proteomes" id="UP000887013">
    <property type="component" value="Unassembled WGS sequence"/>
</dbReference>
<proteinExistence type="predicted"/>
<keyword evidence="2" id="KW-0472">Membrane</keyword>
<protein>
    <submittedName>
        <fullName evidence="3">Uncharacterized protein</fullName>
    </submittedName>
</protein>
<reference evidence="3" key="1">
    <citation type="submission" date="2020-08" db="EMBL/GenBank/DDBJ databases">
        <title>Multicomponent nature underlies the extraordinary mechanical properties of spider dragline silk.</title>
        <authorList>
            <person name="Kono N."/>
            <person name="Nakamura H."/>
            <person name="Mori M."/>
            <person name="Yoshida Y."/>
            <person name="Ohtoshi R."/>
            <person name="Malay A.D."/>
            <person name="Moran D.A.P."/>
            <person name="Tomita M."/>
            <person name="Numata K."/>
            <person name="Arakawa K."/>
        </authorList>
    </citation>
    <scope>NUCLEOTIDE SEQUENCE</scope>
</reference>